<reference evidence="2 3" key="1">
    <citation type="submission" date="2015-11" db="EMBL/GenBank/DDBJ databases">
        <title>Genomic analysis of 38 Legionella species identifies large and diverse effector repertoires.</title>
        <authorList>
            <person name="Burstein D."/>
            <person name="Amaro F."/>
            <person name="Zusman T."/>
            <person name="Lifshitz Z."/>
            <person name="Cohen O."/>
            <person name="Gilbert J.A."/>
            <person name="Pupko T."/>
            <person name="Shuman H.A."/>
            <person name="Segal G."/>
        </authorList>
    </citation>
    <scope>NUCLEOTIDE SEQUENCE [LARGE SCALE GENOMIC DNA]</scope>
    <source>
        <strain evidence="2 3">ATCC 49506</strain>
    </source>
</reference>
<dbReference type="AlphaFoldDB" id="A0A0W0WP19"/>
<organism evidence="2 3">
    <name type="scientific">Legionella nautarum</name>
    <dbReference type="NCBI Taxonomy" id="45070"/>
    <lineage>
        <taxon>Bacteria</taxon>
        <taxon>Pseudomonadati</taxon>
        <taxon>Pseudomonadota</taxon>
        <taxon>Gammaproteobacteria</taxon>
        <taxon>Legionellales</taxon>
        <taxon>Legionellaceae</taxon>
        <taxon>Legionella</taxon>
    </lineage>
</organism>
<evidence type="ECO:0008006" key="4">
    <source>
        <dbReference type="Google" id="ProtNLM"/>
    </source>
</evidence>
<dbReference type="RefSeq" id="WP_058505058.1">
    <property type="nucleotide sequence ID" value="NZ_CAAAIF010000018.1"/>
</dbReference>
<keyword evidence="1" id="KW-0812">Transmembrane</keyword>
<dbReference type="PATRIC" id="fig|45070.6.peg.2156"/>
<dbReference type="InterPro" id="IPR025489">
    <property type="entry name" value="DUF4381"/>
</dbReference>
<keyword evidence="3" id="KW-1185">Reference proteome</keyword>
<proteinExistence type="predicted"/>
<evidence type="ECO:0000256" key="1">
    <source>
        <dbReference type="SAM" id="Phobius"/>
    </source>
</evidence>
<evidence type="ECO:0000313" key="2">
    <source>
        <dbReference type="EMBL" id="KTD34074.1"/>
    </source>
</evidence>
<feature type="transmembrane region" description="Helical" evidence="1">
    <location>
        <begin position="28"/>
        <end position="47"/>
    </location>
</feature>
<dbReference type="OrthoDB" id="283083at2"/>
<dbReference type="STRING" id="45070.Lnau_2044"/>
<protein>
    <recommendedName>
        <fullName evidence="4">DUF4381 domain-containing protein</fullName>
    </recommendedName>
</protein>
<name>A0A0W0WP19_9GAMM</name>
<dbReference type="Proteomes" id="UP000054725">
    <property type="component" value="Unassembled WGS sequence"/>
</dbReference>
<accession>A0A0W0WP19</accession>
<keyword evidence="1" id="KW-0472">Membrane</keyword>
<evidence type="ECO:0000313" key="3">
    <source>
        <dbReference type="Proteomes" id="UP000054725"/>
    </source>
</evidence>
<gene>
    <name evidence="2" type="ORF">Lnau_2044</name>
</gene>
<keyword evidence="1" id="KW-1133">Transmembrane helix</keyword>
<comment type="caution">
    <text evidence="2">The sequence shown here is derived from an EMBL/GenBank/DDBJ whole genome shotgun (WGS) entry which is preliminary data.</text>
</comment>
<sequence>MAESQAILAKLHDIKLPSPIGWWPLAPGWYLLLVLVLLLIAALSYLARRAYLNGRPKRQALQLLETYKQEYQHEPNSQVCSMKISELLRRVALVYFPREEVASLQGDAWLNFLTKTSKKIDFNKLRAYLLETPYQPASNVDLEPLFRCAKAWIKQRGAPCLS</sequence>
<dbReference type="Pfam" id="PF14316">
    <property type="entry name" value="DUF4381"/>
    <property type="match status" value="1"/>
</dbReference>
<dbReference type="EMBL" id="LNYO01000019">
    <property type="protein sequence ID" value="KTD34074.1"/>
    <property type="molecule type" value="Genomic_DNA"/>
</dbReference>